<dbReference type="GO" id="GO:0005886">
    <property type="term" value="C:plasma membrane"/>
    <property type="evidence" value="ECO:0007669"/>
    <property type="project" value="TreeGrafter"/>
</dbReference>
<dbReference type="GO" id="GO:0061817">
    <property type="term" value="P:endoplasmic reticulum-plasma membrane tethering"/>
    <property type="evidence" value="ECO:0007669"/>
    <property type="project" value="TreeGrafter"/>
</dbReference>
<comment type="caution">
    <text evidence="2">The sequence shown here is derived from an EMBL/GenBank/DDBJ whole genome shotgun (WGS) entry which is preliminary data.</text>
</comment>
<dbReference type="PANTHER" id="PTHR10809:SF148">
    <property type="entry name" value="OS01G0936800 PROTEIN"/>
    <property type="match status" value="1"/>
</dbReference>
<dbReference type="SUPFAM" id="SSF49354">
    <property type="entry name" value="PapD-like"/>
    <property type="match status" value="1"/>
</dbReference>
<gene>
    <name evidence="2" type="ORF">BVC80_1395g85</name>
</gene>
<name>A0A200Q1N8_MACCD</name>
<keyword evidence="1" id="KW-0175">Coiled coil</keyword>
<dbReference type="OMA" id="PYMVAND"/>
<evidence type="ECO:0000256" key="1">
    <source>
        <dbReference type="SAM" id="Coils"/>
    </source>
</evidence>
<dbReference type="SUPFAM" id="SSF90257">
    <property type="entry name" value="Myosin rod fragments"/>
    <property type="match status" value="1"/>
</dbReference>
<dbReference type="InterPro" id="IPR016763">
    <property type="entry name" value="VAP"/>
</dbReference>
<dbReference type="GO" id="GO:0090158">
    <property type="term" value="P:endoplasmic reticulum membrane organization"/>
    <property type="evidence" value="ECO:0007669"/>
    <property type="project" value="TreeGrafter"/>
</dbReference>
<proteinExistence type="predicted"/>
<dbReference type="PANTHER" id="PTHR10809">
    <property type="entry name" value="VESICLE-ASSOCIATED MEMBRANE PROTEIN-ASSOCIATED PROTEIN"/>
    <property type="match status" value="1"/>
</dbReference>
<dbReference type="InParanoid" id="A0A200Q1N8"/>
<dbReference type="EMBL" id="MVGT01003318">
    <property type="protein sequence ID" value="OVA04368.1"/>
    <property type="molecule type" value="Genomic_DNA"/>
</dbReference>
<dbReference type="STRING" id="56857.A0A200Q1N8"/>
<dbReference type="OrthoDB" id="264603at2759"/>
<dbReference type="InterPro" id="IPR013783">
    <property type="entry name" value="Ig-like_fold"/>
</dbReference>
<dbReference type="Gene3D" id="2.60.40.10">
    <property type="entry name" value="Immunoglobulins"/>
    <property type="match status" value="1"/>
</dbReference>
<dbReference type="AlphaFoldDB" id="A0A200Q1N8"/>
<feature type="coiled-coil region" evidence="1">
    <location>
        <begin position="153"/>
        <end position="194"/>
    </location>
</feature>
<organism evidence="2 3">
    <name type="scientific">Macleaya cordata</name>
    <name type="common">Five-seeded plume-poppy</name>
    <name type="synonym">Bocconia cordata</name>
    <dbReference type="NCBI Taxonomy" id="56857"/>
    <lineage>
        <taxon>Eukaryota</taxon>
        <taxon>Viridiplantae</taxon>
        <taxon>Streptophyta</taxon>
        <taxon>Embryophyta</taxon>
        <taxon>Tracheophyta</taxon>
        <taxon>Spermatophyta</taxon>
        <taxon>Magnoliopsida</taxon>
        <taxon>Ranunculales</taxon>
        <taxon>Papaveraceae</taxon>
        <taxon>Papaveroideae</taxon>
        <taxon>Macleaya</taxon>
    </lineage>
</organism>
<dbReference type="GO" id="GO:0005789">
    <property type="term" value="C:endoplasmic reticulum membrane"/>
    <property type="evidence" value="ECO:0007669"/>
    <property type="project" value="InterPro"/>
</dbReference>
<sequence length="232" mass="26522">MSWLDFLFGRTMDPEFPETKPELKFTVTRQAQNVAPPDMQCKDRFLIQSMIVPFGTTDKDIPSSMFNKDNEMYIEEKKLRVVLISPRYSPVLLAINGTPKNNEAAPALKDQVLSGLKNLLLPYMVANDMEELKLAKDVEQVIDVEKLQLAKDIGNLKSSLNKMELKLSEFENTIKSLREERSTIIEENNTLKQELVSQQRKKSRMATSLFGFSTCLRGLRRKAEERKKSGAC</sequence>
<accession>A0A200Q1N8</accession>
<evidence type="ECO:0000313" key="2">
    <source>
        <dbReference type="EMBL" id="OVA04368.1"/>
    </source>
</evidence>
<keyword evidence="3" id="KW-1185">Reference proteome</keyword>
<protein>
    <submittedName>
        <fullName evidence="2">Uncharacterized protein</fullName>
    </submittedName>
</protein>
<reference evidence="2 3" key="1">
    <citation type="journal article" date="2017" name="Mol. Plant">
        <title>The Genome of Medicinal Plant Macleaya cordata Provides New Insights into Benzylisoquinoline Alkaloids Metabolism.</title>
        <authorList>
            <person name="Liu X."/>
            <person name="Liu Y."/>
            <person name="Huang P."/>
            <person name="Ma Y."/>
            <person name="Qing Z."/>
            <person name="Tang Q."/>
            <person name="Cao H."/>
            <person name="Cheng P."/>
            <person name="Zheng Y."/>
            <person name="Yuan Z."/>
            <person name="Zhou Y."/>
            <person name="Liu J."/>
            <person name="Tang Z."/>
            <person name="Zhuo Y."/>
            <person name="Zhang Y."/>
            <person name="Yu L."/>
            <person name="Huang J."/>
            <person name="Yang P."/>
            <person name="Peng Q."/>
            <person name="Zhang J."/>
            <person name="Jiang W."/>
            <person name="Zhang Z."/>
            <person name="Lin K."/>
            <person name="Ro D.K."/>
            <person name="Chen X."/>
            <person name="Xiong X."/>
            <person name="Shang Y."/>
            <person name="Huang S."/>
            <person name="Zeng J."/>
        </authorList>
    </citation>
    <scope>NUCLEOTIDE SEQUENCE [LARGE SCALE GENOMIC DNA]</scope>
    <source>
        <strain evidence="3">cv. BLH2017</strain>
        <tissue evidence="2">Root</tissue>
    </source>
</reference>
<evidence type="ECO:0000313" key="3">
    <source>
        <dbReference type="Proteomes" id="UP000195402"/>
    </source>
</evidence>
<dbReference type="Proteomes" id="UP000195402">
    <property type="component" value="Unassembled WGS sequence"/>
</dbReference>
<dbReference type="InterPro" id="IPR008962">
    <property type="entry name" value="PapD-like_sf"/>
</dbReference>